<gene>
    <name evidence="1" type="ORF">BV22DRAFT_486673</name>
</gene>
<organism evidence="1 2">
    <name type="scientific">Leucogyrophana mollusca</name>
    <dbReference type="NCBI Taxonomy" id="85980"/>
    <lineage>
        <taxon>Eukaryota</taxon>
        <taxon>Fungi</taxon>
        <taxon>Dikarya</taxon>
        <taxon>Basidiomycota</taxon>
        <taxon>Agaricomycotina</taxon>
        <taxon>Agaricomycetes</taxon>
        <taxon>Agaricomycetidae</taxon>
        <taxon>Boletales</taxon>
        <taxon>Boletales incertae sedis</taxon>
        <taxon>Leucogyrophana</taxon>
    </lineage>
</organism>
<accession>A0ACB8BGV9</accession>
<dbReference type="EMBL" id="MU266416">
    <property type="protein sequence ID" value="KAH7924804.1"/>
    <property type="molecule type" value="Genomic_DNA"/>
</dbReference>
<proteinExistence type="predicted"/>
<reference evidence="1" key="1">
    <citation type="journal article" date="2021" name="New Phytol.">
        <title>Evolutionary innovations through gain and loss of genes in the ectomycorrhizal Boletales.</title>
        <authorList>
            <person name="Wu G."/>
            <person name="Miyauchi S."/>
            <person name="Morin E."/>
            <person name="Kuo A."/>
            <person name="Drula E."/>
            <person name="Varga T."/>
            <person name="Kohler A."/>
            <person name="Feng B."/>
            <person name="Cao Y."/>
            <person name="Lipzen A."/>
            <person name="Daum C."/>
            <person name="Hundley H."/>
            <person name="Pangilinan J."/>
            <person name="Johnson J."/>
            <person name="Barry K."/>
            <person name="LaButti K."/>
            <person name="Ng V."/>
            <person name="Ahrendt S."/>
            <person name="Min B."/>
            <person name="Choi I.G."/>
            <person name="Park H."/>
            <person name="Plett J.M."/>
            <person name="Magnuson J."/>
            <person name="Spatafora J.W."/>
            <person name="Nagy L.G."/>
            <person name="Henrissat B."/>
            <person name="Grigoriev I.V."/>
            <person name="Yang Z.L."/>
            <person name="Xu J."/>
            <person name="Martin F.M."/>
        </authorList>
    </citation>
    <scope>NUCLEOTIDE SEQUENCE</scope>
    <source>
        <strain evidence="1">KUC20120723A-06</strain>
    </source>
</reference>
<name>A0ACB8BGV9_9AGAM</name>
<comment type="caution">
    <text evidence="1">The sequence shown here is derived from an EMBL/GenBank/DDBJ whole genome shotgun (WGS) entry which is preliminary data.</text>
</comment>
<protein>
    <submittedName>
        <fullName evidence="1">Uncharacterized protein</fullName>
    </submittedName>
</protein>
<evidence type="ECO:0000313" key="2">
    <source>
        <dbReference type="Proteomes" id="UP000790709"/>
    </source>
</evidence>
<evidence type="ECO:0000313" key="1">
    <source>
        <dbReference type="EMBL" id="KAH7924804.1"/>
    </source>
</evidence>
<keyword evidence="2" id="KW-1185">Reference proteome</keyword>
<sequence length="80" mass="8871">MSAVLIEFLWLFTGVYTAKNLHACAQTDIPGSMCTLSMTLVVLSLIQGGSACLFVVIIWLHIMAEVMIKRRGFVALWEPI</sequence>
<dbReference type="Proteomes" id="UP000790709">
    <property type="component" value="Unassembled WGS sequence"/>
</dbReference>